<dbReference type="EMBL" id="JANPWB010000014">
    <property type="protein sequence ID" value="KAJ1099863.1"/>
    <property type="molecule type" value="Genomic_DNA"/>
</dbReference>
<name>A0AAV7M955_PLEWA</name>
<organism evidence="1 2">
    <name type="scientific">Pleurodeles waltl</name>
    <name type="common">Iberian ribbed newt</name>
    <dbReference type="NCBI Taxonomy" id="8319"/>
    <lineage>
        <taxon>Eukaryota</taxon>
        <taxon>Metazoa</taxon>
        <taxon>Chordata</taxon>
        <taxon>Craniata</taxon>
        <taxon>Vertebrata</taxon>
        <taxon>Euteleostomi</taxon>
        <taxon>Amphibia</taxon>
        <taxon>Batrachia</taxon>
        <taxon>Caudata</taxon>
        <taxon>Salamandroidea</taxon>
        <taxon>Salamandridae</taxon>
        <taxon>Pleurodelinae</taxon>
        <taxon>Pleurodeles</taxon>
    </lineage>
</organism>
<evidence type="ECO:0000313" key="2">
    <source>
        <dbReference type="Proteomes" id="UP001066276"/>
    </source>
</evidence>
<keyword evidence="2" id="KW-1185">Reference proteome</keyword>
<comment type="caution">
    <text evidence="1">The sequence shown here is derived from an EMBL/GenBank/DDBJ whole genome shotgun (WGS) entry which is preliminary data.</text>
</comment>
<reference evidence="1" key="1">
    <citation type="journal article" date="2022" name="bioRxiv">
        <title>Sequencing and chromosome-scale assembly of the giantPleurodeles waltlgenome.</title>
        <authorList>
            <person name="Brown T."/>
            <person name="Elewa A."/>
            <person name="Iarovenko S."/>
            <person name="Subramanian E."/>
            <person name="Araus A.J."/>
            <person name="Petzold A."/>
            <person name="Susuki M."/>
            <person name="Suzuki K.-i.T."/>
            <person name="Hayashi T."/>
            <person name="Toyoda A."/>
            <person name="Oliveira C."/>
            <person name="Osipova E."/>
            <person name="Leigh N.D."/>
            <person name="Simon A."/>
            <person name="Yun M.H."/>
        </authorList>
    </citation>
    <scope>NUCLEOTIDE SEQUENCE</scope>
    <source>
        <strain evidence="1">20211129_DDA</strain>
        <tissue evidence="1">Liver</tissue>
    </source>
</reference>
<gene>
    <name evidence="1" type="ORF">NDU88_004958</name>
</gene>
<proteinExistence type="predicted"/>
<dbReference type="Proteomes" id="UP001066276">
    <property type="component" value="Chromosome 10"/>
</dbReference>
<sequence>MRPHLPLSLGAAPGAFSIIRRHSLQFRRPLRSPLHPLSILLPRRRFSTYELHTAPPLILETKKDWILRPSVPGHTRQRQLMLPPRTGRR</sequence>
<dbReference type="AlphaFoldDB" id="A0AAV7M955"/>
<evidence type="ECO:0000313" key="1">
    <source>
        <dbReference type="EMBL" id="KAJ1099863.1"/>
    </source>
</evidence>
<accession>A0AAV7M955</accession>
<protein>
    <submittedName>
        <fullName evidence="1">Uncharacterized protein</fullName>
    </submittedName>
</protein>